<name>A0ACC1BJF9_9ROSI</name>
<evidence type="ECO:0000313" key="2">
    <source>
        <dbReference type="Proteomes" id="UP001164250"/>
    </source>
</evidence>
<gene>
    <name evidence="1" type="ORF">Patl1_19819</name>
</gene>
<dbReference type="Proteomes" id="UP001164250">
    <property type="component" value="Chromosome 4"/>
</dbReference>
<organism evidence="1 2">
    <name type="scientific">Pistacia atlantica</name>
    <dbReference type="NCBI Taxonomy" id="434234"/>
    <lineage>
        <taxon>Eukaryota</taxon>
        <taxon>Viridiplantae</taxon>
        <taxon>Streptophyta</taxon>
        <taxon>Embryophyta</taxon>
        <taxon>Tracheophyta</taxon>
        <taxon>Spermatophyta</taxon>
        <taxon>Magnoliopsida</taxon>
        <taxon>eudicotyledons</taxon>
        <taxon>Gunneridae</taxon>
        <taxon>Pentapetalae</taxon>
        <taxon>rosids</taxon>
        <taxon>malvids</taxon>
        <taxon>Sapindales</taxon>
        <taxon>Anacardiaceae</taxon>
        <taxon>Pistacia</taxon>
    </lineage>
</organism>
<accession>A0ACC1BJF9</accession>
<sequence length="165" mass="19264">MEKLDGEEEDVHSDWSPKEMKESRKRKRAAHMFITSCEKSKKKKWTKNLSSRWSKEVSNRWSEHVEDIEGERNGVWEADIAAGVEIEDEETDWRYRSIGSFVETHGGEGNTKGTREVELRILIGFHRLVGALVIIRFRILSVPWSSSCSKKSWLKWKGYYVLVTC</sequence>
<comment type="caution">
    <text evidence="1">The sequence shown here is derived from an EMBL/GenBank/DDBJ whole genome shotgun (WGS) entry which is preliminary data.</text>
</comment>
<proteinExistence type="predicted"/>
<evidence type="ECO:0000313" key="1">
    <source>
        <dbReference type="EMBL" id="KAJ0099072.1"/>
    </source>
</evidence>
<protein>
    <submittedName>
        <fullName evidence="1">Uncharacterized protein</fullName>
    </submittedName>
</protein>
<keyword evidence="2" id="KW-1185">Reference proteome</keyword>
<dbReference type="EMBL" id="CM047900">
    <property type="protein sequence ID" value="KAJ0099072.1"/>
    <property type="molecule type" value="Genomic_DNA"/>
</dbReference>
<reference evidence="2" key="1">
    <citation type="journal article" date="2023" name="G3 (Bethesda)">
        <title>Genome assembly and association tests identify interacting loci associated with vigor, precocity, and sex in interspecific pistachio rootstocks.</title>
        <authorList>
            <person name="Palmer W."/>
            <person name="Jacygrad E."/>
            <person name="Sagayaradj S."/>
            <person name="Cavanaugh K."/>
            <person name="Han R."/>
            <person name="Bertier L."/>
            <person name="Beede B."/>
            <person name="Kafkas S."/>
            <person name="Golino D."/>
            <person name="Preece J."/>
            <person name="Michelmore R."/>
        </authorList>
    </citation>
    <scope>NUCLEOTIDE SEQUENCE [LARGE SCALE GENOMIC DNA]</scope>
</reference>